<protein>
    <submittedName>
        <fullName evidence="1">Uncharacterized protein</fullName>
    </submittedName>
</protein>
<dbReference type="EMBL" id="ASRX01000040">
    <property type="protein sequence ID" value="EYF03983.1"/>
    <property type="molecule type" value="Genomic_DNA"/>
</dbReference>
<keyword evidence="2" id="KW-1185">Reference proteome</keyword>
<evidence type="ECO:0000313" key="2">
    <source>
        <dbReference type="Proteomes" id="UP000019678"/>
    </source>
</evidence>
<sequence length="55" mass="6235">MRAAGRHRCHVRPSLSWLFLGASRVRGGACPPRSVRGVCWRSQPWNAALRRVVRP</sequence>
<name>A0A017T413_9BACT</name>
<dbReference type="AlphaFoldDB" id="A0A017T413"/>
<accession>A0A017T413</accession>
<comment type="caution">
    <text evidence="1">The sequence shown here is derived from an EMBL/GenBank/DDBJ whole genome shotgun (WGS) entry which is preliminary data.</text>
</comment>
<dbReference type="Proteomes" id="UP000019678">
    <property type="component" value="Unassembled WGS sequence"/>
</dbReference>
<organism evidence="1 2">
    <name type="scientific">Chondromyces apiculatus DSM 436</name>
    <dbReference type="NCBI Taxonomy" id="1192034"/>
    <lineage>
        <taxon>Bacteria</taxon>
        <taxon>Pseudomonadati</taxon>
        <taxon>Myxococcota</taxon>
        <taxon>Polyangia</taxon>
        <taxon>Polyangiales</taxon>
        <taxon>Polyangiaceae</taxon>
        <taxon>Chondromyces</taxon>
    </lineage>
</organism>
<evidence type="ECO:0000313" key="1">
    <source>
        <dbReference type="EMBL" id="EYF03983.1"/>
    </source>
</evidence>
<proteinExistence type="predicted"/>
<reference evidence="1 2" key="1">
    <citation type="submission" date="2013-05" db="EMBL/GenBank/DDBJ databases">
        <title>Genome assembly of Chondromyces apiculatus DSM 436.</title>
        <authorList>
            <person name="Sharma G."/>
            <person name="Khatri I."/>
            <person name="Kaur C."/>
            <person name="Mayilraj S."/>
            <person name="Subramanian S."/>
        </authorList>
    </citation>
    <scope>NUCLEOTIDE SEQUENCE [LARGE SCALE GENOMIC DNA]</scope>
    <source>
        <strain evidence="1 2">DSM 436</strain>
    </source>
</reference>
<gene>
    <name evidence="1" type="ORF">CAP_5084</name>
</gene>